<protein>
    <submittedName>
        <fullName evidence="2">NYN domain</fullName>
    </submittedName>
</protein>
<dbReference type="GO" id="GO:0004540">
    <property type="term" value="F:RNA nuclease activity"/>
    <property type="evidence" value="ECO:0007669"/>
    <property type="project" value="InterPro"/>
</dbReference>
<dbReference type="AlphaFoldDB" id="A0A2X2L7L7"/>
<evidence type="ECO:0000313" key="3">
    <source>
        <dbReference type="Proteomes" id="UP000251241"/>
    </source>
</evidence>
<dbReference type="Gene3D" id="3.40.50.1010">
    <property type="entry name" value="5'-nuclease"/>
    <property type="match status" value="1"/>
</dbReference>
<dbReference type="Proteomes" id="UP000251241">
    <property type="component" value="Unassembled WGS sequence"/>
</dbReference>
<dbReference type="CDD" id="cd10146">
    <property type="entry name" value="LabA_like_C"/>
    <property type="match status" value="1"/>
</dbReference>
<proteinExistence type="predicted"/>
<dbReference type="InterPro" id="IPR025605">
    <property type="entry name" value="OST-HTH/LOTUS_dom"/>
</dbReference>
<dbReference type="Gene3D" id="3.30.420.610">
    <property type="entry name" value="LOTUS domain-like"/>
    <property type="match status" value="1"/>
</dbReference>
<dbReference type="EMBL" id="UAUU01000008">
    <property type="protein sequence ID" value="SPZ85250.1"/>
    <property type="molecule type" value="Genomic_DNA"/>
</dbReference>
<dbReference type="InterPro" id="IPR041966">
    <property type="entry name" value="LOTUS-like"/>
</dbReference>
<evidence type="ECO:0000313" key="2">
    <source>
        <dbReference type="EMBL" id="SPZ85250.1"/>
    </source>
</evidence>
<dbReference type="RefSeq" id="WP_112374432.1">
    <property type="nucleotide sequence ID" value="NZ_CP069793.1"/>
</dbReference>
<accession>A0A2X2L7L7</accession>
<sequence length="440" mass="50021">MAEHGDLQIAILIDADNVSYRKIEEILNEVKRYGIPTIKRIYGDWTNPYVEKWKDKLLTHAITPIQQYSYTQGKNSTDSALIIDAMDILHSDRVDGFCIVSSDSDFTRLATRLRESGKLVIGIGEKKTPKPFIASCDKFIYVEIFEKNQKKETVAKKKQQNQPKPAPVDNPTSIAVLDEETLELLKDTVDDTADENGWAFLGEIGSLFNKRKPDFDARNYGYDKMSHLFKAYKEDFEIEERNTDKSRIKHYYIRNIIKRPLAMASPAAAVDTEHKTPATPTPSVPSTETTEKTANQNTRKKGRQDKKRQDKTNSEPIQNEAPKVQEIQEQKTETPPPTADTPPTNMLFPSEGNKITTDDVKKSQIRITKEFKPLFPTKSQKLRIMINAGEYECNFTYRGRGFHVLKLGKDAATKLGLSEGIQIQIVRLNEVSFSLQNKSV</sequence>
<dbReference type="Pfam" id="PF12872">
    <property type="entry name" value="OST-HTH"/>
    <property type="match status" value="1"/>
</dbReference>
<dbReference type="GeneID" id="97181366"/>
<dbReference type="PANTHER" id="PTHR35811">
    <property type="entry name" value="SLR1870 PROTEIN"/>
    <property type="match status" value="1"/>
</dbReference>
<evidence type="ECO:0000256" key="1">
    <source>
        <dbReference type="SAM" id="MobiDB-lite"/>
    </source>
</evidence>
<dbReference type="PANTHER" id="PTHR35811:SF1">
    <property type="entry name" value="HTH OST-TYPE DOMAIN-CONTAINING PROTEIN"/>
    <property type="match status" value="1"/>
</dbReference>
<dbReference type="CDD" id="cd11297">
    <property type="entry name" value="PIN_LabA-like_N_1"/>
    <property type="match status" value="1"/>
</dbReference>
<name>A0A2X2L7L7_SPHMU</name>
<feature type="region of interest" description="Disordered" evidence="1">
    <location>
        <begin position="267"/>
        <end position="361"/>
    </location>
</feature>
<organism evidence="2 3">
    <name type="scientific">Sphingobacterium multivorum</name>
    <dbReference type="NCBI Taxonomy" id="28454"/>
    <lineage>
        <taxon>Bacteria</taxon>
        <taxon>Pseudomonadati</taxon>
        <taxon>Bacteroidota</taxon>
        <taxon>Sphingobacteriia</taxon>
        <taxon>Sphingobacteriales</taxon>
        <taxon>Sphingobacteriaceae</taxon>
        <taxon>Sphingobacterium</taxon>
    </lineage>
</organism>
<dbReference type="Pfam" id="PF01936">
    <property type="entry name" value="NYN"/>
    <property type="match status" value="1"/>
</dbReference>
<reference evidence="2 3" key="1">
    <citation type="submission" date="2018-06" db="EMBL/GenBank/DDBJ databases">
        <authorList>
            <consortium name="Pathogen Informatics"/>
            <person name="Doyle S."/>
        </authorList>
    </citation>
    <scope>NUCLEOTIDE SEQUENCE [LARGE SCALE GENOMIC DNA]</scope>
    <source>
        <strain evidence="2 3">NCTC11343</strain>
    </source>
</reference>
<dbReference type="InterPro" id="IPR021139">
    <property type="entry name" value="NYN"/>
</dbReference>
<dbReference type="PROSITE" id="PS51644">
    <property type="entry name" value="HTH_OST"/>
    <property type="match status" value="1"/>
</dbReference>
<gene>
    <name evidence="2" type="ORF">NCTC11343_01810</name>
</gene>